<dbReference type="CDD" id="cd01066">
    <property type="entry name" value="APP_MetAP"/>
    <property type="match status" value="1"/>
</dbReference>
<dbReference type="AlphaFoldDB" id="C1ABI0"/>
<reference evidence="3" key="1">
    <citation type="submission" date="2006-03" db="EMBL/GenBank/DDBJ databases">
        <title>Complete genome sequence of Gemmatimonas aurantiaca T-27 that represents a novel phylum Gemmatimonadetes.</title>
        <authorList>
            <person name="Takasaki K."/>
            <person name="Ichikawa N."/>
            <person name="Miura H."/>
            <person name="Matsushita S."/>
            <person name="Watanabe Y."/>
            <person name="Oguchi A."/>
            <person name="Ankai A."/>
            <person name="Yashiro I."/>
            <person name="Takahashi M."/>
            <person name="Terui Y."/>
            <person name="Fukui S."/>
            <person name="Yokoyama H."/>
            <person name="Tanikawa S."/>
            <person name="Hanada S."/>
            <person name="Kamagata Y."/>
            <person name="Fujita N."/>
        </authorList>
    </citation>
    <scope>NUCLEOTIDE SEQUENCE [LARGE SCALE GENOMIC DNA]</scope>
    <source>
        <strain evidence="3">T-27 / DSM 14586 / JCM 11422 / NBRC 100505</strain>
    </source>
</reference>
<accession>C1ABI0</accession>
<dbReference type="InterPro" id="IPR036005">
    <property type="entry name" value="Creatinase/aminopeptidase-like"/>
</dbReference>
<dbReference type="InterPro" id="IPR000994">
    <property type="entry name" value="Pept_M24"/>
</dbReference>
<dbReference type="Pfam" id="PF00557">
    <property type="entry name" value="Peptidase_M24"/>
    <property type="match status" value="1"/>
</dbReference>
<proteinExistence type="predicted"/>
<sequence>MFPPLFFVGECCGIRPRNDFERVPNPPNMDSLAVRWTRNALIACGVLAAGTLSAQPAAEPAKVRWERQCQIRRDKFDRILPSAMRDNGVDMWLVMQKENQFDPMYEDLGRGYVGSVGYYIFTDRGGDRIERVAIGASGGLLEGCNVYDQVRGFAPLKAFIAERNPKRIAVNMSEEVGAADGLSKTSYDRLVKEIGPDFASRIVSAEKVVSDFRSGFTVSQLVAFGEAGEISRRIAERALSNEVVVPGVTTLEDVAWWMMDQLQQRGLGSSFDMPSVYITGPKGIEATSNGRIIQRGDLLIIDWGVGYLNTWTDVKRMSYVLKAGETAVPKGIQTAFDNALKVRDIIRRTIRPGPTAATMMEQLRGEIVKGGFRMQGTFNEVTNDGQVEVMIGCHSVGDRGHGSGPSIAAFNPRQMTFNIKPFNPFSIELFAWTPNPEWGGAKVRIPLEDDAIVTERGVEWLYPVNQRIGLIK</sequence>
<organism evidence="2 3">
    <name type="scientific">Gemmatimonas aurantiaca (strain DSM 14586 / JCM 11422 / NBRC 100505 / T-27)</name>
    <dbReference type="NCBI Taxonomy" id="379066"/>
    <lineage>
        <taxon>Bacteria</taxon>
        <taxon>Pseudomonadati</taxon>
        <taxon>Gemmatimonadota</taxon>
        <taxon>Gemmatimonadia</taxon>
        <taxon>Gemmatimonadales</taxon>
        <taxon>Gemmatimonadaceae</taxon>
        <taxon>Gemmatimonas</taxon>
    </lineage>
</organism>
<dbReference type="STRING" id="379066.GAU_2815"/>
<dbReference type="eggNOG" id="COG0006">
    <property type="taxonomic scope" value="Bacteria"/>
</dbReference>
<protein>
    <recommendedName>
        <fullName evidence="1">Peptidase M24 domain-containing protein</fullName>
    </recommendedName>
</protein>
<dbReference type="Gene3D" id="3.90.230.10">
    <property type="entry name" value="Creatinase/methionine aminopeptidase superfamily"/>
    <property type="match status" value="1"/>
</dbReference>
<gene>
    <name evidence="2" type="ordered locus">GAU_2815</name>
</gene>
<dbReference type="SUPFAM" id="SSF55920">
    <property type="entry name" value="Creatinase/aminopeptidase"/>
    <property type="match status" value="1"/>
</dbReference>
<evidence type="ECO:0000313" key="3">
    <source>
        <dbReference type="Proteomes" id="UP000002209"/>
    </source>
</evidence>
<evidence type="ECO:0000313" key="2">
    <source>
        <dbReference type="EMBL" id="BAH39857.1"/>
    </source>
</evidence>
<feature type="domain" description="Peptidase M24" evidence="1">
    <location>
        <begin position="226"/>
        <end position="455"/>
    </location>
</feature>
<dbReference type="KEGG" id="gau:GAU_2815"/>
<keyword evidence="3" id="KW-1185">Reference proteome</keyword>
<dbReference type="HOGENOM" id="CLU_017266_9_0_0"/>
<dbReference type="Proteomes" id="UP000002209">
    <property type="component" value="Chromosome"/>
</dbReference>
<dbReference type="EMBL" id="AP009153">
    <property type="protein sequence ID" value="BAH39857.1"/>
    <property type="molecule type" value="Genomic_DNA"/>
</dbReference>
<name>C1ABI0_GEMAT</name>
<evidence type="ECO:0000259" key="1">
    <source>
        <dbReference type="Pfam" id="PF00557"/>
    </source>
</evidence>